<dbReference type="EMBL" id="CP092625">
    <property type="protein sequence ID" value="UMM43103.1"/>
    <property type="molecule type" value="Genomic_DNA"/>
</dbReference>
<sequence>MNSQLAPNSTGSVPDTPIPYSYADAHYWNSGNLNWNYLNTQATDYSDYTLYSNYYAHYYAQFFQSLSSNVSTPSPTQIPQREPATMLPPLNFDFNATTPNPSSPSTSSTLAPMQLSAEMPIQSLTTVTCESTSRRDSKTRQCTNCFVTKTSLWRNVTSSEGILCTACFTYKRKYKKNRPTKAIERYMRRNRNL</sequence>
<dbReference type="GO" id="GO:0006355">
    <property type="term" value="P:regulation of DNA-templated transcription"/>
    <property type="evidence" value="ECO:0007669"/>
    <property type="project" value="InterPro"/>
</dbReference>
<evidence type="ECO:0000313" key="7">
    <source>
        <dbReference type="Proteomes" id="UP000829354"/>
    </source>
</evidence>
<dbReference type="Pfam" id="PF00320">
    <property type="entry name" value="GATA"/>
    <property type="match status" value="1"/>
</dbReference>
<feature type="domain" description="GATA-type" evidence="5">
    <location>
        <begin position="136"/>
        <end position="191"/>
    </location>
</feature>
<dbReference type="Proteomes" id="UP000829354">
    <property type="component" value="Chromosome X"/>
</dbReference>
<keyword evidence="3" id="KW-0539">Nucleus</keyword>
<keyword evidence="4" id="KW-0479">Metal-binding</keyword>
<organism evidence="6 7">
    <name type="scientific">Caenorhabditis briggsae</name>
    <dbReference type="NCBI Taxonomy" id="6238"/>
    <lineage>
        <taxon>Eukaryota</taxon>
        <taxon>Metazoa</taxon>
        <taxon>Ecdysozoa</taxon>
        <taxon>Nematoda</taxon>
        <taxon>Chromadorea</taxon>
        <taxon>Rhabditida</taxon>
        <taxon>Rhabditina</taxon>
        <taxon>Rhabditomorpha</taxon>
        <taxon>Rhabditoidea</taxon>
        <taxon>Rhabditidae</taxon>
        <taxon>Peloderinae</taxon>
        <taxon>Caenorhabditis</taxon>
    </lineage>
</organism>
<evidence type="ECO:0000313" key="6">
    <source>
        <dbReference type="EMBL" id="UMM43103.1"/>
    </source>
</evidence>
<dbReference type="InterPro" id="IPR000679">
    <property type="entry name" value="Znf_GATA"/>
</dbReference>
<keyword evidence="1" id="KW-0805">Transcription regulation</keyword>
<keyword evidence="7" id="KW-1185">Reference proteome</keyword>
<keyword evidence="4" id="KW-0863">Zinc-finger</keyword>
<reference evidence="6 7" key="1">
    <citation type="submission" date="2022-04" db="EMBL/GenBank/DDBJ databases">
        <title>Chromosome-level reference genomes for two strains of Caenorhabditis briggsae: an improved platform for comparative genomics.</title>
        <authorList>
            <person name="Stevens L."/>
            <person name="Andersen E."/>
        </authorList>
    </citation>
    <scope>NUCLEOTIDE SEQUENCE [LARGE SCALE GENOMIC DNA]</scope>
    <source>
        <strain evidence="6">VX34</strain>
        <tissue evidence="6">Whole-organism</tissue>
    </source>
</reference>
<accession>A0AAE9FH70</accession>
<evidence type="ECO:0000259" key="5">
    <source>
        <dbReference type="PROSITE" id="PS50114"/>
    </source>
</evidence>
<dbReference type="InterPro" id="IPR013088">
    <property type="entry name" value="Znf_NHR/GATA"/>
</dbReference>
<gene>
    <name evidence="6" type="ORF">L5515_018708</name>
</gene>
<name>A0AAE9FH70_CAEBR</name>
<evidence type="ECO:0000256" key="2">
    <source>
        <dbReference type="ARBA" id="ARBA00023163"/>
    </source>
</evidence>
<keyword evidence="2" id="KW-0804">Transcription</keyword>
<evidence type="ECO:0000256" key="3">
    <source>
        <dbReference type="ARBA" id="ARBA00023242"/>
    </source>
</evidence>
<dbReference type="SUPFAM" id="SSF57716">
    <property type="entry name" value="Glucocorticoid receptor-like (DNA-binding domain)"/>
    <property type="match status" value="1"/>
</dbReference>
<keyword evidence="4" id="KW-0862">Zinc</keyword>
<proteinExistence type="predicted"/>
<dbReference type="AlphaFoldDB" id="A0AAE9FH70"/>
<dbReference type="CDD" id="cd00202">
    <property type="entry name" value="ZnF_GATA"/>
    <property type="match status" value="1"/>
</dbReference>
<evidence type="ECO:0000256" key="1">
    <source>
        <dbReference type="ARBA" id="ARBA00023015"/>
    </source>
</evidence>
<dbReference type="Gene3D" id="3.30.50.10">
    <property type="entry name" value="Erythroid Transcription Factor GATA-1, subunit A"/>
    <property type="match status" value="1"/>
</dbReference>
<evidence type="ECO:0000256" key="4">
    <source>
        <dbReference type="PROSITE-ProRule" id="PRU00094"/>
    </source>
</evidence>
<dbReference type="PROSITE" id="PS50114">
    <property type="entry name" value="GATA_ZN_FINGER_2"/>
    <property type="match status" value="1"/>
</dbReference>
<protein>
    <recommendedName>
        <fullName evidence="5">GATA-type domain-containing protein</fullName>
    </recommendedName>
</protein>
<dbReference type="GO" id="GO:0008270">
    <property type="term" value="F:zinc ion binding"/>
    <property type="evidence" value="ECO:0007669"/>
    <property type="project" value="UniProtKB-KW"/>
</dbReference>
<dbReference type="SMART" id="SM00401">
    <property type="entry name" value="ZnF_GATA"/>
    <property type="match status" value="1"/>
</dbReference>
<dbReference type="GO" id="GO:0043565">
    <property type="term" value="F:sequence-specific DNA binding"/>
    <property type="evidence" value="ECO:0007669"/>
    <property type="project" value="InterPro"/>
</dbReference>